<dbReference type="AlphaFoldDB" id="A0AAE0T2I9"/>
<proteinExistence type="predicted"/>
<protein>
    <submittedName>
        <fullName evidence="1">Uncharacterized protein</fullName>
    </submittedName>
</protein>
<reference evidence="1" key="3">
    <citation type="submission" date="2023-05" db="EMBL/GenBank/DDBJ databases">
        <authorList>
            <person name="Smith C.H."/>
        </authorList>
    </citation>
    <scope>NUCLEOTIDE SEQUENCE</scope>
    <source>
        <strain evidence="1">CHS0354</strain>
        <tissue evidence="1">Mantle</tissue>
    </source>
</reference>
<evidence type="ECO:0000313" key="1">
    <source>
        <dbReference type="EMBL" id="KAK3602645.1"/>
    </source>
</evidence>
<gene>
    <name evidence="1" type="ORF">CHS0354_024967</name>
</gene>
<accession>A0AAE0T2I9</accession>
<name>A0AAE0T2I9_9BIVA</name>
<reference evidence="1" key="2">
    <citation type="journal article" date="2021" name="Genome Biol. Evol.">
        <title>Developing a high-quality reference genome for a parasitic bivalve with doubly uniparental inheritance (Bivalvia: Unionida).</title>
        <authorList>
            <person name="Smith C.H."/>
        </authorList>
    </citation>
    <scope>NUCLEOTIDE SEQUENCE</scope>
    <source>
        <strain evidence="1">CHS0354</strain>
        <tissue evidence="1">Mantle</tissue>
    </source>
</reference>
<comment type="caution">
    <text evidence="1">The sequence shown here is derived from an EMBL/GenBank/DDBJ whole genome shotgun (WGS) entry which is preliminary data.</text>
</comment>
<sequence>MDVVDDDQSLSLNDILLQRSEEKDEFTAGSTRCKKGDKCKPGFLGSYTCETDYGWGMKCGVQVESTMLVVVMLEIELPKERRVFHHIIAGFTKNFIYPILTIIGAILQAVKSGDFVVARVANVPIRVGGTEINVIMPIHHIPINIVNVEFKCVTQGKLIG</sequence>
<dbReference type="EMBL" id="JAEAOA010001484">
    <property type="protein sequence ID" value="KAK3602645.1"/>
    <property type="molecule type" value="Genomic_DNA"/>
</dbReference>
<dbReference type="Proteomes" id="UP001195483">
    <property type="component" value="Unassembled WGS sequence"/>
</dbReference>
<organism evidence="1 2">
    <name type="scientific">Potamilus streckersoni</name>
    <dbReference type="NCBI Taxonomy" id="2493646"/>
    <lineage>
        <taxon>Eukaryota</taxon>
        <taxon>Metazoa</taxon>
        <taxon>Spiralia</taxon>
        <taxon>Lophotrochozoa</taxon>
        <taxon>Mollusca</taxon>
        <taxon>Bivalvia</taxon>
        <taxon>Autobranchia</taxon>
        <taxon>Heteroconchia</taxon>
        <taxon>Palaeoheterodonta</taxon>
        <taxon>Unionida</taxon>
        <taxon>Unionoidea</taxon>
        <taxon>Unionidae</taxon>
        <taxon>Ambleminae</taxon>
        <taxon>Lampsilini</taxon>
        <taxon>Potamilus</taxon>
    </lineage>
</organism>
<keyword evidence="2" id="KW-1185">Reference proteome</keyword>
<evidence type="ECO:0000313" key="2">
    <source>
        <dbReference type="Proteomes" id="UP001195483"/>
    </source>
</evidence>
<reference evidence="1" key="1">
    <citation type="journal article" date="2021" name="Genome Biol. Evol.">
        <title>A High-Quality Reference Genome for a Parasitic Bivalve with Doubly Uniparental Inheritance (Bivalvia: Unionida).</title>
        <authorList>
            <person name="Smith C.H."/>
        </authorList>
    </citation>
    <scope>NUCLEOTIDE SEQUENCE</scope>
    <source>
        <strain evidence="1">CHS0354</strain>
    </source>
</reference>